<dbReference type="AlphaFoldDB" id="E0XVY8"/>
<evidence type="ECO:0000313" key="1">
    <source>
        <dbReference type="EMBL" id="ADI18579.1"/>
    </source>
</evidence>
<protein>
    <submittedName>
        <fullName evidence="1">Uncharacterized protein</fullName>
    </submittedName>
</protein>
<dbReference type="EMBL" id="GU474894">
    <property type="protein sequence ID" value="ADI18579.1"/>
    <property type="molecule type" value="Genomic_DNA"/>
</dbReference>
<organism evidence="1">
    <name type="scientific">uncultured Oceanospirillales bacterium HF4000_23O15</name>
    <dbReference type="NCBI Taxonomy" id="710746"/>
    <lineage>
        <taxon>Bacteria</taxon>
        <taxon>Pseudomonadati</taxon>
        <taxon>Pseudomonadota</taxon>
        <taxon>Gammaproteobacteria</taxon>
        <taxon>Oceanospirillales</taxon>
        <taxon>environmental samples</taxon>
    </lineage>
</organism>
<sequence>MSFPFVPTIQAIDKFEALRQSCQHFSYEGRQIATGTKVQHIVDIEPGSLLSRSCCQGDDKH</sequence>
<accession>E0XVY8</accession>
<name>E0XVY8_9GAMM</name>
<proteinExistence type="predicted"/>
<reference evidence="1" key="1">
    <citation type="journal article" date="2011" name="Environ. Microbiol.">
        <title>Time-series analyses of Monterey Bay coastal microbial picoplankton using a 'genome proxy' microarray.</title>
        <authorList>
            <person name="Rich V.I."/>
            <person name="Pham V.D."/>
            <person name="Eppley J."/>
            <person name="Shi Y."/>
            <person name="DeLong E.F."/>
        </authorList>
    </citation>
    <scope>NUCLEOTIDE SEQUENCE</scope>
</reference>